<keyword evidence="5" id="KW-0325">Glycoprotein</keyword>
<accession>A0AA88R5W4</accession>
<dbReference type="InterPro" id="IPR034161">
    <property type="entry name" value="Pepsin-like_plant"/>
</dbReference>
<dbReference type="PANTHER" id="PTHR47967">
    <property type="entry name" value="OS07G0603500 PROTEIN-RELATED"/>
    <property type="match status" value="1"/>
</dbReference>
<dbReference type="GO" id="GO:0004190">
    <property type="term" value="F:aspartic-type endopeptidase activity"/>
    <property type="evidence" value="ECO:0007669"/>
    <property type="project" value="UniProtKB-KW"/>
</dbReference>
<dbReference type="InterPro" id="IPR032799">
    <property type="entry name" value="TAXi_C"/>
</dbReference>
<keyword evidence="4" id="KW-0378">Hydrolase</keyword>
<dbReference type="GO" id="GO:0005576">
    <property type="term" value="C:extracellular region"/>
    <property type="evidence" value="ECO:0007669"/>
    <property type="project" value="TreeGrafter"/>
</dbReference>
<dbReference type="FunFam" id="2.40.70.10:FF:000033">
    <property type="entry name" value="Aspartyl protease family protein"/>
    <property type="match status" value="1"/>
</dbReference>
<evidence type="ECO:0000256" key="3">
    <source>
        <dbReference type="ARBA" id="ARBA00022750"/>
    </source>
</evidence>
<evidence type="ECO:0000256" key="1">
    <source>
        <dbReference type="ARBA" id="ARBA00007447"/>
    </source>
</evidence>
<dbReference type="Pfam" id="PF14543">
    <property type="entry name" value="TAXi_N"/>
    <property type="match status" value="1"/>
</dbReference>
<keyword evidence="2" id="KW-0645">Protease</keyword>
<evidence type="ECO:0000256" key="7">
    <source>
        <dbReference type="SAM" id="Phobius"/>
    </source>
</evidence>
<dbReference type="AlphaFoldDB" id="A0AA88R5W4"/>
<dbReference type="Gene3D" id="2.40.70.10">
    <property type="entry name" value="Acid Proteases"/>
    <property type="match status" value="2"/>
</dbReference>
<dbReference type="Proteomes" id="UP001187471">
    <property type="component" value="Unassembled WGS sequence"/>
</dbReference>
<organism evidence="9 10">
    <name type="scientific">Escallonia rubra</name>
    <dbReference type="NCBI Taxonomy" id="112253"/>
    <lineage>
        <taxon>Eukaryota</taxon>
        <taxon>Viridiplantae</taxon>
        <taxon>Streptophyta</taxon>
        <taxon>Embryophyta</taxon>
        <taxon>Tracheophyta</taxon>
        <taxon>Spermatophyta</taxon>
        <taxon>Magnoliopsida</taxon>
        <taxon>eudicotyledons</taxon>
        <taxon>Gunneridae</taxon>
        <taxon>Pentapetalae</taxon>
        <taxon>asterids</taxon>
        <taxon>campanulids</taxon>
        <taxon>Escalloniales</taxon>
        <taxon>Escalloniaceae</taxon>
        <taxon>Escallonia</taxon>
    </lineage>
</organism>
<reference evidence="9" key="1">
    <citation type="submission" date="2022-12" db="EMBL/GenBank/DDBJ databases">
        <title>Draft genome assemblies for two species of Escallonia (Escalloniales).</title>
        <authorList>
            <person name="Chanderbali A."/>
            <person name="Dervinis C."/>
            <person name="Anghel I."/>
            <person name="Soltis D."/>
            <person name="Soltis P."/>
            <person name="Zapata F."/>
        </authorList>
    </citation>
    <scope>NUCLEOTIDE SEQUENCE</scope>
    <source>
        <strain evidence="9">UCBG92.1500</strain>
        <tissue evidence="9">Leaf</tissue>
    </source>
</reference>
<dbReference type="InterPro" id="IPR032861">
    <property type="entry name" value="TAXi_N"/>
</dbReference>
<feature type="transmembrane region" description="Helical" evidence="7">
    <location>
        <begin position="27"/>
        <end position="50"/>
    </location>
</feature>
<evidence type="ECO:0000256" key="5">
    <source>
        <dbReference type="ARBA" id="ARBA00023180"/>
    </source>
</evidence>
<keyword evidence="7" id="KW-0812">Transmembrane</keyword>
<evidence type="ECO:0000313" key="10">
    <source>
        <dbReference type="Proteomes" id="UP001187471"/>
    </source>
</evidence>
<evidence type="ECO:0000313" key="9">
    <source>
        <dbReference type="EMBL" id="KAK2970870.1"/>
    </source>
</evidence>
<proteinExistence type="inferred from homology"/>
<keyword evidence="10" id="KW-1185">Reference proteome</keyword>
<keyword evidence="7" id="KW-0472">Membrane</keyword>
<feature type="transmembrane region" description="Helical" evidence="7">
    <location>
        <begin position="286"/>
        <end position="309"/>
    </location>
</feature>
<dbReference type="CDD" id="cd05476">
    <property type="entry name" value="pepsin_A_like_plant"/>
    <property type="match status" value="1"/>
</dbReference>
<dbReference type="PROSITE" id="PS51767">
    <property type="entry name" value="PEPTIDASE_A1"/>
    <property type="match status" value="1"/>
</dbReference>
<protein>
    <recommendedName>
        <fullName evidence="8">Peptidase A1 domain-containing protein</fullName>
    </recommendedName>
</protein>
<comment type="similarity">
    <text evidence="1">Belongs to the peptidase A1 family.</text>
</comment>
<keyword evidence="3" id="KW-0064">Aspartyl protease</keyword>
<keyword evidence="7" id="KW-1133">Transmembrane helix</keyword>
<sequence>MHAIGSVTNDLGLHAVSPKPKPTFSKLIATAVAAVLAAISVVSIIIFLHIRKRRKEQTFSDQKTHRSDTSSRIFSNGVAIANVAPKPPRRPSQASSEFLYLGTLVNSHSGIGGNSQPHNGGYSSESDARSSKMESPELHPLSPLIDQSFRRNYTNADVGRTSNDDDKEFYSPRGSSYGPESSIGTGSASRRMFAAVAAENLSSIGSQHLAKTVNGKVYVLLMHGSVLVMHEGIVRFGCGREKWGASVFYTMEKHNLMCFLAISGVVYKGWVQCKTQPRNSAIKNIVIMEAASLLFHDATLILLIMAFLVSTNITNSVPTSPYRFNTKLIHHDSILSPFYNTTATIADRANQSLERSIARLSYLKTATMVEAPENIRGVMFAGTASFLVSMFIGEPKVHQFVWMDTGSSLMWVHCIPCIGCNTYNPIFNPSLSSTYYELPCDHDPYCAAHCDHQRNWCTYSESYADGASTSGNYAIEKFTFHVENEGATTAANIVFGCGRVMNEPNREVNGVMGLGYGSESLAKQLGTKFSYCIGDIEDRNYEYNRLIIGSGAALLGAWTPLDMYLNLYYVTLDSISVGGIPLAINPLVFRRTERGGGVIIDSGTEWTFLIREAYEALRNIVERIVGGALNRWVIPNQLTMLCYYGSVNRDLRTFPVVRFHFRGPVALVIPKENLFKAMGNNRFCLTVNLANGNTPTDISIVGVFAQQHHNIGFDLLARRLYFRQTNCQQI</sequence>
<feature type="region of interest" description="Disordered" evidence="6">
    <location>
        <begin position="109"/>
        <end position="185"/>
    </location>
</feature>
<dbReference type="Pfam" id="PF14541">
    <property type="entry name" value="TAXi_C"/>
    <property type="match status" value="1"/>
</dbReference>
<dbReference type="InterPro" id="IPR021109">
    <property type="entry name" value="Peptidase_aspartic_dom_sf"/>
</dbReference>
<feature type="domain" description="Peptidase A1" evidence="8">
    <location>
        <begin position="386"/>
        <end position="723"/>
    </location>
</feature>
<evidence type="ECO:0000256" key="4">
    <source>
        <dbReference type="ARBA" id="ARBA00022801"/>
    </source>
</evidence>
<feature type="compositionally biased region" description="Basic and acidic residues" evidence="6">
    <location>
        <begin position="126"/>
        <end position="137"/>
    </location>
</feature>
<comment type="caution">
    <text evidence="9">The sequence shown here is derived from an EMBL/GenBank/DDBJ whole genome shotgun (WGS) entry which is preliminary data.</text>
</comment>
<dbReference type="PANTHER" id="PTHR47967:SF14">
    <property type="entry name" value="EUKARYOTIC ASPARTYL PROTEASE FAMILY PROTEIN"/>
    <property type="match status" value="1"/>
</dbReference>
<dbReference type="EMBL" id="JAVXUO010002637">
    <property type="protein sequence ID" value="KAK2970870.1"/>
    <property type="molecule type" value="Genomic_DNA"/>
</dbReference>
<evidence type="ECO:0000259" key="8">
    <source>
        <dbReference type="PROSITE" id="PS51767"/>
    </source>
</evidence>
<dbReference type="GO" id="GO:0006508">
    <property type="term" value="P:proteolysis"/>
    <property type="evidence" value="ECO:0007669"/>
    <property type="project" value="UniProtKB-KW"/>
</dbReference>
<dbReference type="InterPro" id="IPR051708">
    <property type="entry name" value="Plant_Aspart_Prot_A1"/>
</dbReference>
<dbReference type="SUPFAM" id="SSF50630">
    <property type="entry name" value="Acid proteases"/>
    <property type="match status" value="1"/>
</dbReference>
<evidence type="ECO:0000256" key="6">
    <source>
        <dbReference type="SAM" id="MobiDB-lite"/>
    </source>
</evidence>
<dbReference type="InterPro" id="IPR033121">
    <property type="entry name" value="PEPTIDASE_A1"/>
</dbReference>
<gene>
    <name evidence="9" type="ORF">RJ640_022312</name>
</gene>
<feature type="compositionally biased region" description="Polar residues" evidence="6">
    <location>
        <begin position="109"/>
        <end position="125"/>
    </location>
</feature>
<evidence type="ECO:0000256" key="2">
    <source>
        <dbReference type="ARBA" id="ARBA00022670"/>
    </source>
</evidence>
<name>A0AA88R5W4_9ASTE</name>